<dbReference type="AlphaFoldDB" id="A0A521EQ47"/>
<dbReference type="Gene3D" id="3.30.870.10">
    <property type="entry name" value="Endonuclease Chain A"/>
    <property type="match status" value="1"/>
</dbReference>
<dbReference type="PROSITE" id="PS50035">
    <property type="entry name" value="PLD"/>
    <property type="match status" value="1"/>
</dbReference>
<evidence type="ECO:0000313" key="2">
    <source>
        <dbReference type="EMBL" id="SMO86046.1"/>
    </source>
</evidence>
<accession>A0A521EQ47</accession>
<evidence type="ECO:0000259" key="1">
    <source>
        <dbReference type="PROSITE" id="PS50035"/>
    </source>
</evidence>
<dbReference type="Proteomes" id="UP000319712">
    <property type="component" value="Unassembled WGS sequence"/>
</dbReference>
<dbReference type="EMBL" id="FXTD01000012">
    <property type="protein sequence ID" value="SMO86046.1"/>
    <property type="molecule type" value="Genomic_DNA"/>
</dbReference>
<evidence type="ECO:0000313" key="3">
    <source>
        <dbReference type="Proteomes" id="UP000319712"/>
    </source>
</evidence>
<dbReference type="InterPro" id="IPR025202">
    <property type="entry name" value="PLD-like_dom"/>
</dbReference>
<dbReference type="GO" id="GO:0032049">
    <property type="term" value="P:cardiolipin biosynthetic process"/>
    <property type="evidence" value="ECO:0007669"/>
    <property type="project" value="UniProtKB-ARBA"/>
</dbReference>
<organism evidence="2 3">
    <name type="scientific">Halorubrum cibi</name>
    <dbReference type="NCBI Taxonomy" id="413815"/>
    <lineage>
        <taxon>Archaea</taxon>
        <taxon>Methanobacteriati</taxon>
        <taxon>Methanobacteriota</taxon>
        <taxon>Stenosarchaea group</taxon>
        <taxon>Halobacteria</taxon>
        <taxon>Halobacteriales</taxon>
        <taxon>Haloferacaceae</taxon>
        <taxon>Halorubrum</taxon>
    </lineage>
</organism>
<gene>
    <name evidence="2" type="ORF">SAMN06264867_11219</name>
</gene>
<name>A0A521EQ47_9EURY</name>
<dbReference type="Pfam" id="PF13091">
    <property type="entry name" value="PLDc_2"/>
    <property type="match status" value="1"/>
</dbReference>
<dbReference type="PANTHER" id="PTHR21248:SF22">
    <property type="entry name" value="PHOSPHOLIPASE D"/>
    <property type="match status" value="1"/>
</dbReference>
<sequence length="306" mass="33443">MIPDDNQRLQAALAIIELTDEFDTIEGVLLQAAGADQTISSGDIATAAGLSASQGTDLVRQLNRADAIQRLQAGDSYTVQSRQTRELFTVIRQAASTLELHQSRAPPTTDVTPVITLPEDPAFRGTSPQQFGMSHLMPSLTRLIKQAEEEIVLLSPFLEADGIERLHLPLKNALQRGVEVTIVTRYLTDEASYNYSVLADLCETLESDAIPTEDIQFVDYTVWDETVPADEQVQDGSAPSFTFHAKVLLSDESYVYVGSANLTDYGFDRYLELGVVLEGPAVSSFSDLIAYLLDTQATTVVRPSVL</sequence>
<proteinExistence type="predicted"/>
<keyword evidence="3" id="KW-1185">Reference proteome</keyword>
<dbReference type="InterPro" id="IPR001736">
    <property type="entry name" value="PLipase_D/transphosphatidylase"/>
</dbReference>
<dbReference type="PANTHER" id="PTHR21248">
    <property type="entry name" value="CARDIOLIPIN SYNTHASE"/>
    <property type="match status" value="1"/>
</dbReference>
<dbReference type="GO" id="GO:0030572">
    <property type="term" value="F:phosphatidyltransferase activity"/>
    <property type="evidence" value="ECO:0007669"/>
    <property type="project" value="UniProtKB-ARBA"/>
</dbReference>
<dbReference type="SUPFAM" id="SSF56024">
    <property type="entry name" value="Phospholipase D/nuclease"/>
    <property type="match status" value="1"/>
</dbReference>
<reference evidence="2 3" key="1">
    <citation type="submission" date="2017-05" db="EMBL/GenBank/DDBJ databases">
        <authorList>
            <person name="Varghese N."/>
            <person name="Submissions S."/>
        </authorList>
    </citation>
    <scope>NUCLEOTIDE SEQUENCE [LARGE SCALE GENOMIC DNA]</scope>
    <source>
        <strain evidence="2 3">DSM 19504</strain>
    </source>
</reference>
<protein>
    <submittedName>
        <fullName evidence="2">Putative cardiolipin synthase</fullName>
    </submittedName>
</protein>
<feature type="domain" description="PLD phosphodiesterase" evidence="1">
    <location>
        <begin position="239"/>
        <end position="266"/>
    </location>
</feature>
<dbReference type="CDD" id="cd00138">
    <property type="entry name" value="PLDc_SF"/>
    <property type="match status" value="1"/>
</dbReference>
<dbReference type="RefSeq" id="WP_221929846.1">
    <property type="nucleotide sequence ID" value="NZ_FXTD01000012.1"/>
</dbReference>